<keyword evidence="3" id="KW-1185">Reference proteome</keyword>
<protein>
    <recommendedName>
        <fullName evidence="4">Altered inheritance of mitochondria protein 19 homolog</fullName>
    </recommendedName>
</protein>
<dbReference type="InterPro" id="IPR019419">
    <property type="entry name" value="AIM19"/>
</dbReference>
<dbReference type="AlphaFoldDB" id="A0A1E4TT13"/>
<dbReference type="PANTHER" id="PTHR28177:SF1">
    <property type="entry name" value="ALTERED INHERITANCE OF MITOCHONDRIA PROTEIN 19, MITOCHONDRIAL"/>
    <property type="match status" value="1"/>
</dbReference>
<dbReference type="Gene3D" id="1.10.10.1740">
    <property type="entry name" value="Transmembrane protein 14-like"/>
    <property type="match status" value="1"/>
</dbReference>
<organism evidence="2 3">
    <name type="scientific">Pachysolen tannophilus NRRL Y-2460</name>
    <dbReference type="NCBI Taxonomy" id="669874"/>
    <lineage>
        <taxon>Eukaryota</taxon>
        <taxon>Fungi</taxon>
        <taxon>Dikarya</taxon>
        <taxon>Ascomycota</taxon>
        <taxon>Saccharomycotina</taxon>
        <taxon>Pichiomycetes</taxon>
        <taxon>Pachysolenaceae</taxon>
        <taxon>Pachysolen</taxon>
    </lineage>
</organism>
<proteinExistence type="predicted"/>
<keyword evidence="1" id="KW-0812">Transmembrane</keyword>
<sequence length="167" mass="17974">MSVGIGGSDNSGSAVDQSKQEVVSIYDQINSLATTPYPAAFFASSLFITPMVKDQRIPAPVATSLTSSLTSRFIRPTSSALPTTISSNPTLLSCLLFGGFFGLGSFMINDNDLINGSGVISAWSALFCMVNFKRCIRSYKLWPKFLVSQALFNGFIYGRNFILGANL</sequence>
<dbReference type="Proteomes" id="UP000094236">
    <property type="component" value="Unassembled WGS sequence"/>
</dbReference>
<dbReference type="EMBL" id="KV454015">
    <property type="protein sequence ID" value="ODV94891.1"/>
    <property type="molecule type" value="Genomic_DNA"/>
</dbReference>
<keyword evidence="1" id="KW-1133">Transmembrane helix</keyword>
<dbReference type="STRING" id="669874.A0A1E4TT13"/>
<dbReference type="OrthoDB" id="5554402at2759"/>
<evidence type="ECO:0008006" key="4">
    <source>
        <dbReference type="Google" id="ProtNLM"/>
    </source>
</evidence>
<evidence type="ECO:0000256" key="1">
    <source>
        <dbReference type="SAM" id="Phobius"/>
    </source>
</evidence>
<dbReference type="PANTHER" id="PTHR28177">
    <property type="entry name" value="ALTERED INHERITANCE OF MITOCHONDRIA PROTEIN 19, MITOCHONDRIAL"/>
    <property type="match status" value="1"/>
</dbReference>
<name>A0A1E4TT13_PACTA</name>
<accession>A0A1E4TT13</accession>
<evidence type="ECO:0000313" key="2">
    <source>
        <dbReference type="EMBL" id="ODV94891.1"/>
    </source>
</evidence>
<dbReference type="Pfam" id="PF10315">
    <property type="entry name" value="Aim19"/>
    <property type="match status" value="1"/>
</dbReference>
<feature type="transmembrane region" description="Helical" evidence="1">
    <location>
        <begin position="90"/>
        <end position="108"/>
    </location>
</feature>
<evidence type="ECO:0000313" key="3">
    <source>
        <dbReference type="Proteomes" id="UP000094236"/>
    </source>
</evidence>
<reference evidence="3" key="1">
    <citation type="submission" date="2016-05" db="EMBL/GenBank/DDBJ databases">
        <title>Comparative genomics of biotechnologically important yeasts.</title>
        <authorList>
            <consortium name="DOE Joint Genome Institute"/>
            <person name="Riley R."/>
            <person name="Haridas S."/>
            <person name="Wolfe K.H."/>
            <person name="Lopes M.R."/>
            <person name="Hittinger C.T."/>
            <person name="Goker M."/>
            <person name="Salamov A."/>
            <person name="Wisecaver J."/>
            <person name="Long T.M."/>
            <person name="Aerts A.L."/>
            <person name="Barry K."/>
            <person name="Choi C."/>
            <person name="Clum A."/>
            <person name="Coughlan A.Y."/>
            <person name="Deshpande S."/>
            <person name="Douglass A.P."/>
            <person name="Hanson S.J."/>
            <person name="Klenk H.-P."/>
            <person name="Labutti K."/>
            <person name="Lapidus A."/>
            <person name="Lindquist E."/>
            <person name="Lipzen A."/>
            <person name="Meier-Kolthoff J.P."/>
            <person name="Ohm R.A."/>
            <person name="Otillar R.P."/>
            <person name="Pangilinan J."/>
            <person name="Peng Y."/>
            <person name="Rokas A."/>
            <person name="Rosa C.A."/>
            <person name="Scheuner C."/>
            <person name="Sibirny A.A."/>
            <person name="Slot J.C."/>
            <person name="Stielow J.B."/>
            <person name="Sun H."/>
            <person name="Kurtzman C.P."/>
            <person name="Blackwell M."/>
            <person name="Grigoriev I.V."/>
            <person name="Jeffries T.W."/>
        </authorList>
    </citation>
    <scope>NUCLEOTIDE SEQUENCE [LARGE SCALE GENOMIC DNA]</scope>
    <source>
        <strain evidence="3">NRRL Y-2460</strain>
    </source>
</reference>
<keyword evidence="1" id="KW-0472">Membrane</keyword>
<dbReference type="GO" id="GO:0005739">
    <property type="term" value="C:mitochondrion"/>
    <property type="evidence" value="ECO:0007669"/>
    <property type="project" value="TreeGrafter"/>
</dbReference>
<feature type="transmembrane region" description="Helical" evidence="1">
    <location>
        <begin position="114"/>
        <end position="132"/>
    </location>
</feature>
<gene>
    <name evidence="2" type="ORF">PACTADRAFT_50743</name>
</gene>
<dbReference type="InterPro" id="IPR044890">
    <property type="entry name" value="TMEM14_sf"/>
</dbReference>